<dbReference type="Gene3D" id="3.40.91.80">
    <property type="match status" value="1"/>
</dbReference>
<evidence type="ECO:0000313" key="3">
    <source>
        <dbReference type="Proteomes" id="UP001595477"/>
    </source>
</evidence>
<feature type="domain" description="Restriction endonuclease type II EcoRII C-terminal" evidence="1">
    <location>
        <begin position="241"/>
        <end position="408"/>
    </location>
</feature>
<gene>
    <name evidence="2" type="ORF">ACFOEW_12835</name>
</gene>
<dbReference type="GO" id="GO:0004519">
    <property type="term" value="F:endonuclease activity"/>
    <property type="evidence" value="ECO:0007669"/>
    <property type="project" value="UniProtKB-KW"/>
</dbReference>
<dbReference type="RefSeq" id="WP_123324904.1">
    <property type="nucleotide sequence ID" value="NZ_JBHRSX010000029.1"/>
</dbReference>
<keyword evidence="2" id="KW-0540">Nuclease</keyword>
<dbReference type="EMBL" id="JBHRSX010000029">
    <property type="protein sequence ID" value="MFC3202698.1"/>
    <property type="molecule type" value="Genomic_DNA"/>
</dbReference>
<protein>
    <submittedName>
        <fullName evidence="2">Type II restriction endonuclease</fullName>
    </submittedName>
</protein>
<reference evidence="3" key="1">
    <citation type="journal article" date="2019" name="Int. J. Syst. Evol. Microbiol.">
        <title>The Global Catalogue of Microorganisms (GCM) 10K type strain sequencing project: providing services to taxonomists for standard genome sequencing and annotation.</title>
        <authorList>
            <consortium name="The Broad Institute Genomics Platform"/>
            <consortium name="The Broad Institute Genome Sequencing Center for Infectious Disease"/>
            <person name="Wu L."/>
            <person name="Ma J."/>
        </authorList>
    </citation>
    <scope>NUCLEOTIDE SEQUENCE [LARGE SCALE GENOMIC DNA]</scope>
    <source>
        <strain evidence="3">KCTC 52449</strain>
    </source>
</reference>
<organism evidence="2 3">
    <name type="scientific">Alteromonas oceani</name>
    <dbReference type="NCBI Taxonomy" id="2071609"/>
    <lineage>
        <taxon>Bacteria</taxon>
        <taxon>Pseudomonadati</taxon>
        <taxon>Pseudomonadota</taxon>
        <taxon>Gammaproteobacteria</taxon>
        <taxon>Alteromonadales</taxon>
        <taxon>Alteromonadaceae</taxon>
        <taxon>Alteromonas/Salinimonas group</taxon>
        <taxon>Alteromonas</taxon>
    </lineage>
</organism>
<dbReference type="Pfam" id="PF09019">
    <property type="entry name" value="EcoRII-C"/>
    <property type="match status" value="1"/>
</dbReference>
<dbReference type="SUPFAM" id="SSF52980">
    <property type="entry name" value="Restriction endonuclease-like"/>
    <property type="match status" value="1"/>
</dbReference>
<evidence type="ECO:0000259" key="1">
    <source>
        <dbReference type="Pfam" id="PF09019"/>
    </source>
</evidence>
<keyword evidence="3" id="KW-1185">Reference proteome</keyword>
<comment type="caution">
    <text evidence="2">The sequence shown here is derived from an EMBL/GenBank/DDBJ whole genome shotgun (WGS) entry which is preliminary data.</text>
</comment>
<name>A0ABV7JXH8_9ALTE</name>
<keyword evidence="2" id="KW-0378">Hydrolase</keyword>
<proteinExistence type="predicted"/>
<accession>A0ABV7JXH8</accession>
<keyword evidence="2" id="KW-0255">Endonuclease</keyword>
<dbReference type="InterPro" id="IPR011335">
    <property type="entry name" value="Restrct_endonuc-II-like"/>
</dbReference>
<dbReference type="InterPro" id="IPR038365">
    <property type="entry name" value="EcoRII_C_sf"/>
</dbReference>
<dbReference type="Proteomes" id="UP001595477">
    <property type="component" value="Unassembled WGS sequence"/>
</dbReference>
<evidence type="ECO:0000313" key="2">
    <source>
        <dbReference type="EMBL" id="MFC3202698.1"/>
    </source>
</evidence>
<dbReference type="InterPro" id="IPR015109">
    <property type="entry name" value="Restrct_endonuc_II_EcoRII_C"/>
</dbReference>
<sequence length="418" mass="47986">MYEKLTDIFDAVAVKYLTAVDVKRNNSKSSGSNQHELGGLVSAGIGKYLDLTQNHNHLKYKATMVYIGSQDEEPIVCRDTVTWYDTRYMAHGRGPEFRLYYKTNEVSELFEESDFLLIAVTKDKEILLVFTPKESTVETQLRTIFGAGNISANNSFKEVKIHQSELALPIQTMLSQLGIELYTEADESKELLKSILETFGERFPKTREFSDFTRTHFSESNPIDAPDESLLQWMTGEETLFRILERHIVAERLKKGFGEHGDDVDEFIGFSLSVQNRRKSRVGHAFENHIEEILLQNSVSFDRGKKTEGKQTPDFLFPGQKQYLSPGFDSSLLRMLGAKTTCKERWRQVLAEAKRIELKHLITLEPAISEDQTNQMSEMNLQLVVPENIQQTYSNLQRQDLMSFKEFIEEVKHTQSAL</sequence>